<evidence type="ECO:0000256" key="1">
    <source>
        <dbReference type="SAM" id="MobiDB-lite"/>
    </source>
</evidence>
<dbReference type="AlphaFoldDB" id="J9BUD4"/>
<protein>
    <submittedName>
        <fullName evidence="2">Uncharacterized protein</fullName>
    </submittedName>
</protein>
<accession>J9BUD4</accession>
<name>J9BUD4_9ZZZZ</name>
<reference evidence="2" key="1">
    <citation type="journal article" date="2012" name="PLoS ONE">
        <title>Gene sets for utilization of primary and secondary nutrition supplies in the distal gut of endangered iberian lynx.</title>
        <authorList>
            <person name="Alcaide M."/>
            <person name="Messina E."/>
            <person name="Richter M."/>
            <person name="Bargiela R."/>
            <person name="Peplies J."/>
            <person name="Huws S.A."/>
            <person name="Newbold C.J."/>
            <person name="Golyshin P.N."/>
            <person name="Simon M.A."/>
            <person name="Lopez G."/>
            <person name="Yakimov M.M."/>
            <person name="Ferrer M."/>
        </authorList>
    </citation>
    <scope>NUCLEOTIDE SEQUENCE</scope>
</reference>
<evidence type="ECO:0000313" key="2">
    <source>
        <dbReference type="EMBL" id="EJW91170.1"/>
    </source>
</evidence>
<comment type="caution">
    <text evidence="2">The sequence shown here is derived from an EMBL/GenBank/DDBJ whole genome shotgun (WGS) entry which is preliminary data.</text>
</comment>
<organism evidence="2">
    <name type="scientific">gut metagenome</name>
    <dbReference type="NCBI Taxonomy" id="749906"/>
    <lineage>
        <taxon>unclassified sequences</taxon>
        <taxon>metagenomes</taxon>
        <taxon>organismal metagenomes</taxon>
    </lineage>
</organism>
<feature type="region of interest" description="Disordered" evidence="1">
    <location>
        <begin position="1"/>
        <end position="37"/>
    </location>
</feature>
<dbReference type="EMBL" id="AMCI01008353">
    <property type="protein sequence ID" value="EJW91170.1"/>
    <property type="molecule type" value="Genomic_DNA"/>
</dbReference>
<proteinExistence type="predicted"/>
<sequence length="37" mass="4307">MENPRLQAAENGPFRPKNGVLPTPTRNIQKIKRYAYH</sequence>
<gene>
    <name evidence="2" type="ORF">EVA_20727</name>
</gene>